<dbReference type="InterPro" id="IPR049076">
    <property type="entry name" value="ACCA"/>
</dbReference>
<comment type="caution">
    <text evidence="3">The sequence shown here is derived from an EMBL/GenBank/DDBJ whole genome shotgun (WGS) entry which is preliminary data.</text>
</comment>
<keyword evidence="4" id="KW-1185">Reference proteome</keyword>
<dbReference type="GO" id="GO:0005524">
    <property type="term" value="F:ATP binding"/>
    <property type="evidence" value="ECO:0007669"/>
    <property type="project" value="InterPro"/>
</dbReference>
<evidence type="ECO:0000259" key="2">
    <source>
        <dbReference type="Pfam" id="PF08326"/>
    </source>
</evidence>
<dbReference type="GO" id="GO:0005739">
    <property type="term" value="C:mitochondrion"/>
    <property type="evidence" value="ECO:0007669"/>
    <property type="project" value="TreeGrafter"/>
</dbReference>
<evidence type="ECO:0000313" key="4">
    <source>
        <dbReference type="Proteomes" id="UP001153678"/>
    </source>
</evidence>
<dbReference type="PANTHER" id="PTHR45728:SF3">
    <property type="entry name" value="ACETYL-COA CARBOXYLASE"/>
    <property type="match status" value="1"/>
</dbReference>
<dbReference type="InterPro" id="IPR013537">
    <property type="entry name" value="AcCoA_COase_cen"/>
</dbReference>
<protein>
    <submittedName>
        <fullName evidence="3">3905_t:CDS:1</fullName>
    </submittedName>
</protein>
<sequence>MAYQLELTRLSNFEFTPCFTDNRQIHVYYAVDKENASDCKPKQVEEAVKGFIDRHGKRLWRLRLTGAEVRFKAEDPTLGTSYPLRVIINNVSGYVVKVETYQEVQNLKAGFLNQLVDRNTMESCISSSSNLKYSSNVLEAKELVIIIYKYWSFGTNSFGMVANIFTLFTPEYSKLAEEVINHFNVALIDKGNPSKYIEYLYLDLETYKQLHQNGRKSGSGLIARIASRAYEDIFTITLVTCRSVGSTHNINGAPALNKVLGREVYTGNLEAHYAMALLCPAVRNSSLPIFMNSDTWDRDLIGVYFQVSKGHVSRDSKICILYRGYTYQLQAVCICLYCSNGELHGGDWVVMDPTINDDMMEMYADEKSRAGVLEPEGIVEIKFRKPQLLATIENVP</sequence>
<organism evidence="3 4">
    <name type="scientific">Funneliformis geosporum</name>
    <dbReference type="NCBI Taxonomy" id="1117311"/>
    <lineage>
        <taxon>Eukaryota</taxon>
        <taxon>Fungi</taxon>
        <taxon>Fungi incertae sedis</taxon>
        <taxon>Mucoromycota</taxon>
        <taxon>Glomeromycotina</taxon>
        <taxon>Glomeromycetes</taxon>
        <taxon>Glomerales</taxon>
        <taxon>Glomeraceae</taxon>
        <taxon>Funneliformis</taxon>
    </lineage>
</organism>
<dbReference type="InterPro" id="IPR029045">
    <property type="entry name" value="ClpP/crotonase-like_dom_sf"/>
</dbReference>
<dbReference type="Gene3D" id="2.40.460.10">
    <property type="entry name" value="Biotin dependent carboxylase carboxyltransferase"/>
    <property type="match status" value="1"/>
</dbReference>
<dbReference type="GO" id="GO:0003989">
    <property type="term" value="F:acetyl-CoA carboxylase activity"/>
    <property type="evidence" value="ECO:0007669"/>
    <property type="project" value="InterPro"/>
</dbReference>
<dbReference type="Pfam" id="PF08326">
    <property type="entry name" value="ACC_central"/>
    <property type="match status" value="1"/>
</dbReference>
<dbReference type="OrthoDB" id="14612at2759"/>
<dbReference type="AlphaFoldDB" id="A0A9W4SGG7"/>
<gene>
    <name evidence="3" type="ORF">FWILDA_LOCUS3147</name>
</gene>
<proteinExistence type="predicted"/>
<dbReference type="PANTHER" id="PTHR45728">
    <property type="entry name" value="ACETYL-COA CARBOXYLASE, ISOFORM A"/>
    <property type="match status" value="1"/>
</dbReference>
<dbReference type="Proteomes" id="UP001153678">
    <property type="component" value="Unassembled WGS sequence"/>
</dbReference>
<reference evidence="3" key="1">
    <citation type="submission" date="2022-08" db="EMBL/GenBank/DDBJ databases">
        <authorList>
            <person name="Kallberg Y."/>
            <person name="Tangrot J."/>
            <person name="Rosling A."/>
        </authorList>
    </citation>
    <scope>NUCLEOTIDE SEQUENCE</scope>
    <source>
        <strain evidence="3">Wild A</strain>
    </source>
</reference>
<dbReference type="GO" id="GO:0006633">
    <property type="term" value="P:fatty acid biosynthetic process"/>
    <property type="evidence" value="ECO:0007669"/>
    <property type="project" value="InterPro"/>
</dbReference>
<feature type="domain" description="Acetyl-coenzyme A carboxylase carboxyl transferase subunit beta" evidence="1">
    <location>
        <begin position="341"/>
        <end position="391"/>
    </location>
</feature>
<evidence type="ECO:0000259" key="1">
    <source>
        <dbReference type="Pfam" id="PF01039"/>
    </source>
</evidence>
<accession>A0A9W4SGG7</accession>
<dbReference type="EMBL" id="CAMKVN010000406">
    <property type="protein sequence ID" value="CAI2167583.1"/>
    <property type="molecule type" value="Genomic_DNA"/>
</dbReference>
<name>A0A9W4SGG7_9GLOM</name>
<feature type="domain" description="Acetyl-CoA carboxylase central" evidence="2">
    <location>
        <begin position="39"/>
        <end position="108"/>
    </location>
</feature>
<evidence type="ECO:0000313" key="3">
    <source>
        <dbReference type="EMBL" id="CAI2167583.1"/>
    </source>
</evidence>
<dbReference type="SUPFAM" id="SSF52096">
    <property type="entry name" value="ClpP/crotonase"/>
    <property type="match status" value="2"/>
</dbReference>
<dbReference type="Pfam" id="PF01039">
    <property type="entry name" value="Carboxyl_trans"/>
    <property type="match status" value="1"/>
</dbReference>
<dbReference type="InterPro" id="IPR034733">
    <property type="entry name" value="AcCoA_carboxyl_beta"/>
</dbReference>
<dbReference type="Gene3D" id="3.90.226.10">
    <property type="entry name" value="2-enoyl-CoA Hydratase, Chain A, domain 1"/>
    <property type="match status" value="1"/>
</dbReference>